<keyword evidence="3" id="KW-1185">Reference proteome</keyword>
<name>A0A397SUG3_9GLOM</name>
<proteinExistence type="predicted"/>
<evidence type="ECO:0000313" key="3">
    <source>
        <dbReference type="Proteomes" id="UP000265703"/>
    </source>
</evidence>
<reference evidence="2 3" key="1">
    <citation type="submission" date="2018-06" db="EMBL/GenBank/DDBJ databases">
        <title>Comparative genomics reveals the genomic features of Rhizophagus irregularis, R. cerebriforme, R. diaphanum and Gigaspora rosea, and their symbiotic lifestyle signature.</title>
        <authorList>
            <person name="Morin E."/>
            <person name="San Clemente H."/>
            <person name="Chen E.C.H."/>
            <person name="De La Providencia I."/>
            <person name="Hainaut M."/>
            <person name="Kuo A."/>
            <person name="Kohler A."/>
            <person name="Murat C."/>
            <person name="Tang N."/>
            <person name="Roy S."/>
            <person name="Loubradou J."/>
            <person name="Henrissat B."/>
            <person name="Grigoriev I.V."/>
            <person name="Corradi N."/>
            <person name="Roux C."/>
            <person name="Martin F.M."/>
        </authorList>
    </citation>
    <scope>NUCLEOTIDE SEQUENCE [LARGE SCALE GENOMIC DNA]</scope>
    <source>
        <strain evidence="2 3">DAOM 227022</strain>
    </source>
</reference>
<sequence length="137" mass="16034">MAQQIQVPASQTVEPVRQLRDPLFSLKIEKCLKNYYVAEYLKESYFMPYKPIVPQCMPPDSDDDDNNSSDYDKENNKWYDTLGNSKYITDLLGWYTDMPVTLKDKENKMVIVIRNFVRIDNGSSSQESTKRESEIIM</sequence>
<evidence type="ECO:0000256" key="1">
    <source>
        <dbReference type="SAM" id="MobiDB-lite"/>
    </source>
</evidence>
<dbReference type="Proteomes" id="UP000265703">
    <property type="component" value="Unassembled WGS sequence"/>
</dbReference>
<accession>A0A397SUG3</accession>
<protein>
    <submittedName>
        <fullName evidence="2">Uncharacterized protein</fullName>
    </submittedName>
</protein>
<dbReference type="AlphaFoldDB" id="A0A397SUG3"/>
<organism evidence="2 3">
    <name type="scientific">Glomus cerebriforme</name>
    <dbReference type="NCBI Taxonomy" id="658196"/>
    <lineage>
        <taxon>Eukaryota</taxon>
        <taxon>Fungi</taxon>
        <taxon>Fungi incertae sedis</taxon>
        <taxon>Mucoromycota</taxon>
        <taxon>Glomeromycotina</taxon>
        <taxon>Glomeromycetes</taxon>
        <taxon>Glomerales</taxon>
        <taxon>Glomeraceae</taxon>
        <taxon>Glomus</taxon>
    </lineage>
</organism>
<comment type="caution">
    <text evidence="2">The sequence shown here is derived from an EMBL/GenBank/DDBJ whole genome shotgun (WGS) entry which is preliminary data.</text>
</comment>
<feature type="region of interest" description="Disordered" evidence="1">
    <location>
        <begin position="56"/>
        <end position="76"/>
    </location>
</feature>
<dbReference type="OrthoDB" id="10541181at2759"/>
<gene>
    <name evidence="2" type="ORF">C1645_826134</name>
</gene>
<dbReference type="EMBL" id="QKYT01000257">
    <property type="protein sequence ID" value="RIA88559.1"/>
    <property type="molecule type" value="Genomic_DNA"/>
</dbReference>
<evidence type="ECO:0000313" key="2">
    <source>
        <dbReference type="EMBL" id="RIA88559.1"/>
    </source>
</evidence>